<dbReference type="EMBL" id="DRGN01000071">
    <property type="protein sequence ID" value="HET99844.1"/>
    <property type="molecule type" value="Genomic_DNA"/>
</dbReference>
<dbReference type="SUPFAM" id="SSF53448">
    <property type="entry name" value="Nucleotide-diphospho-sugar transferases"/>
    <property type="match status" value="1"/>
</dbReference>
<evidence type="ECO:0000313" key="8">
    <source>
        <dbReference type="Proteomes" id="UP000885680"/>
    </source>
</evidence>
<reference evidence="7" key="1">
    <citation type="journal article" date="2020" name="mSystems">
        <title>Genome- and Community-Level Interaction Insights into Carbon Utilization and Element Cycling Functions of Hydrothermarchaeota in Hydrothermal Sediment.</title>
        <authorList>
            <person name="Zhou Z."/>
            <person name="Liu Y."/>
            <person name="Xu W."/>
            <person name="Pan J."/>
            <person name="Luo Z.H."/>
            <person name="Li M."/>
        </authorList>
    </citation>
    <scope>NUCLEOTIDE SEQUENCE</scope>
    <source>
        <strain evidence="7">HyVt-347</strain>
    </source>
</reference>
<sequence length="404" mass="42878">MFRKTEIANSPDVASIFDPAGSGAPTSGATTNVVHRPSRFAFSPMALDLCPVIAVPARDEAERLPGLIRALAKQSWVGRGGDRMKIVLILNNCRDDSLGAALREAEKHVGIALHAVTVAFEPVDAHAGSARRLALDTARALCPSDGSGVLLTTDADAVPANNWIEANLMAIAQGADLVGGRLIGNADEEASLGPAFLRRARDQQEFAMLSDQLTAILDPLPHDPWPRHHDHTGASLAVKADVYDRVGGLPALPRREDLAFVTNVRSSGFKVRHAPEVIVEVSARLSGRAAGGMADCLKQWVTATQAGDPHLVEAPTAILERARRRRLLRTLGDCDAASLATAAMRLSILPADLHDSFGQLLSPEELVERFAPEAPDAIATVPVRAAIDELDGLIRRLGGASRAA</sequence>
<dbReference type="Proteomes" id="UP000885680">
    <property type="component" value="Unassembled WGS sequence"/>
</dbReference>
<dbReference type="AlphaFoldDB" id="A0A9C9NEP2"/>
<evidence type="ECO:0000256" key="4">
    <source>
        <dbReference type="ARBA" id="ARBA00022679"/>
    </source>
</evidence>
<keyword evidence="4" id="KW-0808">Transferase</keyword>
<dbReference type="GO" id="GO:0005886">
    <property type="term" value="C:plasma membrane"/>
    <property type="evidence" value="ECO:0007669"/>
    <property type="project" value="UniProtKB-SubCell"/>
</dbReference>
<evidence type="ECO:0000313" key="7">
    <source>
        <dbReference type="EMBL" id="HET99844.1"/>
    </source>
</evidence>
<keyword evidence="2" id="KW-1003">Cell membrane</keyword>
<comment type="subcellular location">
    <subcellularLocation>
        <location evidence="1">Cell membrane</location>
    </subcellularLocation>
</comment>
<keyword evidence="3" id="KW-0328">Glycosyltransferase</keyword>
<evidence type="ECO:0000256" key="3">
    <source>
        <dbReference type="ARBA" id="ARBA00022676"/>
    </source>
</evidence>
<dbReference type="PANTHER" id="PTHR43646">
    <property type="entry name" value="GLYCOSYLTRANSFERASE"/>
    <property type="match status" value="1"/>
</dbReference>
<dbReference type="PANTHER" id="PTHR43646:SF2">
    <property type="entry name" value="GLYCOSYLTRANSFERASE 2-LIKE DOMAIN-CONTAINING PROTEIN"/>
    <property type="match status" value="1"/>
</dbReference>
<dbReference type="Gene3D" id="3.90.550.10">
    <property type="entry name" value="Spore Coat Polysaccharide Biosynthesis Protein SpsA, Chain A"/>
    <property type="match status" value="1"/>
</dbReference>
<evidence type="ECO:0000259" key="6">
    <source>
        <dbReference type="Pfam" id="PF00535"/>
    </source>
</evidence>
<protein>
    <submittedName>
        <fullName evidence="7">Glycosyltransferase</fullName>
    </submittedName>
</protein>
<proteinExistence type="predicted"/>
<evidence type="ECO:0000256" key="2">
    <source>
        <dbReference type="ARBA" id="ARBA00022475"/>
    </source>
</evidence>
<organism evidence="7 8">
    <name type="scientific">Aurantimonas coralicida</name>
    <dbReference type="NCBI Taxonomy" id="182270"/>
    <lineage>
        <taxon>Bacteria</taxon>
        <taxon>Pseudomonadati</taxon>
        <taxon>Pseudomonadota</taxon>
        <taxon>Alphaproteobacteria</taxon>
        <taxon>Hyphomicrobiales</taxon>
        <taxon>Aurantimonadaceae</taxon>
        <taxon>Aurantimonas</taxon>
    </lineage>
</organism>
<name>A0A9C9NEP2_9HYPH</name>
<dbReference type="Pfam" id="PF00535">
    <property type="entry name" value="Glycos_transf_2"/>
    <property type="match status" value="1"/>
</dbReference>
<accession>A0A9C9NEP2</accession>
<gene>
    <name evidence="7" type="ORF">ENH89_05640</name>
</gene>
<evidence type="ECO:0000256" key="1">
    <source>
        <dbReference type="ARBA" id="ARBA00004236"/>
    </source>
</evidence>
<dbReference type="GO" id="GO:0016757">
    <property type="term" value="F:glycosyltransferase activity"/>
    <property type="evidence" value="ECO:0007669"/>
    <property type="project" value="UniProtKB-KW"/>
</dbReference>
<dbReference type="InterPro" id="IPR001173">
    <property type="entry name" value="Glyco_trans_2-like"/>
</dbReference>
<comment type="caution">
    <text evidence="7">The sequence shown here is derived from an EMBL/GenBank/DDBJ whole genome shotgun (WGS) entry which is preliminary data.</text>
</comment>
<keyword evidence="5" id="KW-0472">Membrane</keyword>
<evidence type="ECO:0000256" key="5">
    <source>
        <dbReference type="ARBA" id="ARBA00023136"/>
    </source>
</evidence>
<dbReference type="InterPro" id="IPR029044">
    <property type="entry name" value="Nucleotide-diphossugar_trans"/>
</dbReference>
<feature type="domain" description="Glycosyltransferase 2-like" evidence="6">
    <location>
        <begin position="53"/>
        <end position="195"/>
    </location>
</feature>